<dbReference type="EMBL" id="FOIR01000001">
    <property type="protein sequence ID" value="SEV83790.1"/>
    <property type="molecule type" value="Genomic_DNA"/>
</dbReference>
<evidence type="ECO:0000256" key="2">
    <source>
        <dbReference type="ARBA" id="ARBA00022448"/>
    </source>
</evidence>
<keyword evidence="6 8" id="KW-0472">Membrane</keyword>
<protein>
    <submittedName>
        <fullName evidence="13">TonB-linked outer membrane protein, SusC/RagA family</fullName>
    </submittedName>
</protein>
<dbReference type="InterPro" id="IPR039426">
    <property type="entry name" value="TonB-dep_rcpt-like"/>
</dbReference>
<feature type="chain" id="PRO_5011686604" evidence="10">
    <location>
        <begin position="23"/>
        <end position="1069"/>
    </location>
</feature>
<dbReference type="InterPro" id="IPR036942">
    <property type="entry name" value="Beta-barrel_TonB_sf"/>
</dbReference>
<dbReference type="InterPro" id="IPR023996">
    <property type="entry name" value="TonB-dep_OMP_SusC/RagA"/>
</dbReference>
<dbReference type="Pfam" id="PF07715">
    <property type="entry name" value="Plug"/>
    <property type="match status" value="1"/>
</dbReference>
<evidence type="ECO:0000256" key="1">
    <source>
        <dbReference type="ARBA" id="ARBA00004571"/>
    </source>
</evidence>
<dbReference type="InterPro" id="IPR012910">
    <property type="entry name" value="Plug_dom"/>
</dbReference>
<dbReference type="GeneID" id="99984864"/>
<name>A0A1I0M7P0_9BACT</name>
<feature type="domain" description="TonB-dependent receptor plug" evidence="12">
    <location>
        <begin position="116"/>
        <end position="223"/>
    </location>
</feature>
<evidence type="ECO:0000256" key="6">
    <source>
        <dbReference type="ARBA" id="ARBA00023136"/>
    </source>
</evidence>
<keyword evidence="14" id="KW-1185">Reference proteome</keyword>
<dbReference type="Pfam" id="PF13715">
    <property type="entry name" value="CarbopepD_reg_2"/>
    <property type="match status" value="1"/>
</dbReference>
<dbReference type="OrthoDB" id="9768177at2"/>
<dbReference type="Gene3D" id="2.60.40.1120">
    <property type="entry name" value="Carboxypeptidase-like, regulatory domain"/>
    <property type="match status" value="1"/>
</dbReference>
<proteinExistence type="inferred from homology"/>
<evidence type="ECO:0000256" key="4">
    <source>
        <dbReference type="ARBA" id="ARBA00022692"/>
    </source>
</evidence>
<dbReference type="FunFam" id="2.170.130.10:FF:000003">
    <property type="entry name" value="SusC/RagA family TonB-linked outer membrane protein"/>
    <property type="match status" value="1"/>
</dbReference>
<dbReference type="Gene3D" id="2.40.170.20">
    <property type="entry name" value="TonB-dependent receptor, beta-barrel domain"/>
    <property type="match status" value="1"/>
</dbReference>
<evidence type="ECO:0000313" key="13">
    <source>
        <dbReference type="EMBL" id="SEV83790.1"/>
    </source>
</evidence>
<evidence type="ECO:0000256" key="5">
    <source>
        <dbReference type="ARBA" id="ARBA00023077"/>
    </source>
</evidence>
<dbReference type="InterPro" id="IPR023997">
    <property type="entry name" value="TonB-dep_OMP_SusC/RagA_CS"/>
</dbReference>
<accession>A0A1I0M7P0</accession>
<keyword evidence="4 8" id="KW-0812">Transmembrane</keyword>
<evidence type="ECO:0000256" key="8">
    <source>
        <dbReference type="PROSITE-ProRule" id="PRU01360"/>
    </source>
</evidence>
<reference evidence="14" key="1">
    <citation type="submission" date="2016-10" db="EMBL/GenBank/DDBJ databases">
        <authorList>
            <person name="Varghese N."/>
            <person name="Submissions S."/>
        </authorList>
    </citation>
    <scope>NUCLEOTIDE SEQUENCE [LARGE SCALE GENOMIC DNA]</scope>
    <source>
        <strain evidence="14">CGMCC 1.12402</strain>
    </source>
</reference>
<dbReference type="NCBIfam" id="TIGR04056">
    <property type="entry name" value="OMP_RagA_SusC"/>
    <property type="match status" value="1"/>
</dbReference>
<evidence type="ECO:0000313" key="14">
    <source>
        <dbReference type="Proteomes" id="UP000199437"/>
    </source>
</evidence>
<dbReference type="NCBIfam" id="TIGR04057">
    <property type="entry name" value="SusC_RagA_signa"/>
    <property type="match status" value="1"/>
</dbReference>
<dbReference type="SUPFAM" id="SSF49464">
    <property type="entry name" value="Carboxypeptidase regulatory domain-like"/>
    <property type="match status" value="1"/>
</dbReference>
<keyword evidence="3 8" id="KW-1134">Transmembrane beta strand</keyword>
<dbReference type="GO" id="GO:0009279">
    <property type="term" value="C:cell outer membrane"/>
    <property type="evidence" value="ECO:0007669"/>
    <property type="project" value="UniProtKB-SubCell"/>
</dbReference>
<dbReference type="AlphaFoldDB" id="A0A1I0M7P0"/>
<keyword evidence="10" id="KW-0732">Signal</keyword>
<sequence>MKRNLLTCFMLAFFLIASSAVAQQRTISGKVTGADDGLPLPGVTILIKGTGTGQSTDMDGNYTMNVESGSTLVFSFLGYITQEVVINNQTVLNIAMQPDVQSLGEVVVTGYGESTKRSYTGTAATVKKEDIEAKNFSNVSQALAGEVSGVTVINTSGQPGTTSTIRIRGFGSVNGNRNPLYVVDGVPFSGSINSINPADIESTTVLKDATSTALYGARGANGVILITTKSGKANESNIEVDIKTGINDQMLPRQSVLTSPEEYIGLTWESLYNRGVATGEADPVAFANSTLFGGGGISAHYNMWNVADGGELIDPATGTVRPGVTRKYNPERWADYGIQSSTRTEANIRISGGSKDTKYFTSFGYLDDVGAIINSDYERYSTRLNIQSNVKEWLTTSVNLGYAYSENQTNGQSSDSGSIFWFSDNIPSIYPLFLRDDEGNIVPDPVFGGNQYDYGDQGRGFGALTNSIADAHYDRNGNKRHELNGNFTIDAQITDVLSFQSKYGAQFYANRQTSLRNPFYGSGASQGGSMFRNDTELFVQNWLNMLTYQNDFGDHSLEILGAHESNSYDQTIFTANKQKAVLPYLDEFDNYVIVSSPPSSYKNSSRLESYFAQGNYSYLNKYYLSASVRRDGSSRFANNKWDTFWSVGASWIASDEDFLTLDFVDFLKFKASYGLTGEQAGVGLFPGYNTFNVSNLNDEISISERNIGNPDLTWETSKQFQIGTEFTLFNNFIDGSVDYFIKNTTNLLFDRRVGPSVGYALQTVNDGALRNSGLEFDLTAHLIKKNDFNLDFAVNGAFLNNELTKMPIDPATGEEKVLDIAGSYGRTVGRSLFDYYMREWAGVNPDDGTAMWNLYYDDANGNGAFDDGEGIESLYEYKKENPNATILKTTTDTYANATQKFIDKSSIPTVNGAFRLSASYKGFTFGAQFIYMLGGYAYDSSYAGLMHNRTAGNNNWHTDIRDRWQQPGDVTDVPRLSDNYDTNVNSTSTRFLTKKNYLGLNNIRIGYTLPTNWVSRAGMKSANVSLSADNLMILSARQGFNPSTSESGSSSTYNYAPLTTFTLGLRVKF</sequence>
<dbReference type="InterPro" id="IPR000531">
    <property type="entry name" value="Beta-barrel_TonB"/>
</dbReference>
<keyword evidence="5 9" id="KW-0798">TonB box</keyword>
<gene>
    <name evidence="13" type="ORF">SAMN05216290_0100</name>
</gene>
<dbReference type="Proteomes" id="UP000199437">
    <property type="component" value="Unassembled WGS sequence"/>
</dbReference>
<dbReference type="InterPro" id="IPR037066">
    <property type="entry name" value="Plug_dom_sf"/>
</dbReference>
<dbReference type="InterPro" id="IPR008969">
    <property type="entry name" value="CarboxyPept-like_regulatory"/>
</dbReference>
<organism evidence="13 14">
    <name type="scientific">Roseivirga pacifica</name>
    <dbReference type="NCBI Taxonomy" id="1267423"/>
    <lineage>
        <taxon>Bacteria</taxon>
        <taxon>Pseudomonadati</taxon>
        <taxon>Bacteroidota</taxon>
        <taxon>Cytophagia</taxon>
        <taxon>Cytophagales</taxon>
        <taxon>Roseivirgaceae</taxon>
        <taxon>Roseivirga</taxon>
    </lineage>
</organism>
<evidence type="ECO:0000259" key="12">
    <source>
        <dbReference type="Pfam" id="PF07715"/>
    </source>
</evidence>
<dbReference type="Gene3D" id="2.170.130.10">
    <property type="entry name" value="TonB-dependent receptor, plug domain"/>
    <property type="match status" value="1"/>
</dbReference>
<keyword evidence="7 8" id="KW-0998">Cell outer membrane</keyword>
<feature type="domain" description="TonB-dependent receptor-like beta-barrel" evidence="11">
    <location>
        <begin position="450"/>
        <end position="847"/>
    </location>
</feature>
<dbReference type="SUPFAM" id="SSF56935">
    <property type="entry name" value="Porins"/>
    <property type="match status" value="1"/>
</dbReference>
<dbReference type="Pfam" id="PF00593">
    <property type="entry name" value="TonB_dep_Rec_b-barrel"/>
    <property type="match status" value="1"/>
</dbReference>
<evidence type="ECO:0000259" key="11">
    <source>
        <dbReference type="Pfam" id="PF00593"/>
    </source>
</evidence>
<comment type="subcellular location">
    <subcellularLocation>
        <location evidence="1 8">Cell outer membrane</location>
        <topology evidence="1 8">Multi-pass membrane protein</topology>
    </subcellularLocation>
</comment>
<keyword evidence="2 8" id="KW-0813">Transport</keyword>
<feature type="signal peptide" evidence="10">
    <location>
        <begin position="1"/>
        <end position="22"/>
    </location>
</feature>
<dbReference type="PROSITE" id="PS52016">
    <property type="entry name" value="TONB_DEPENDENT_REC_3"/>
    <property type="match status" value="1"/>
</dbReference>
<evidence type="ECO:0000256" key="9">
    <source>
        <dbReference type="RuleBase" id="RU003357"/>
    </source>
</evidence>
<evidence type="ECO:0000256" key="10">
    <source>
        <dbReference type="SAM" id="SignalP"/>
    </source>
</evidence>
<dbReference type="RefSeq" id="WP_090256426.1">
    <property type="nucleotide sequence ID" value="NZ_FOIR01000001.1"/>
</dbReference>
<dbReference type="STRING" id="1267423.SAMN05216290_0100"/>
<comment type="similarity">
    <text evidence="8 9">Belongs to the TonB-dependent receptor family.</text>
</comment>
<evidence type="ECO:0000256" key="7">
    <source>
        <dbReference type="ARBA" id="ARBA00023237"/>
    </source>
</evidence>
<evidence type="ECO:0000256" key="3">
    <source>
        <dbReference type="ARBA" id="ARBA00022452"/>
    </source>
</evidence>